<evidence type="ECO:0000256" key="1">
    <source>
        <dbReference type="SAM" id="MobiDB-lite"/>
    </source>
</evidence>
<dbReference type="Proteomes" id="UP001454036">
    <property type="component" value="Unassembled WGS sequence"/>
</dbReference>
<dbReference type="PANTHER" id="PTHR33052">
    <property type="entry name" value="DUF4228 DOMAIN PROTEIN-RELATED"/>
    <property type="match status" value="1"/>
</dbReference>
<comment type="caution">
    <text evidence="2">The sequence shown here is derived from an EMBL/GenBank/DDBJ whole genome shotgun (WGS) entry which is preliminary data.</text>
</comment>
<evidence type="ECO:0000313" key="3">
    <source>
        <dbReference type="Proteomes" id="UP001454036"/>
    </source>
</evidence>
<sequence length="194" mass="21918">MCSIFQCFETNPKKTQDLVGATVSFSFSVDLRNFSVRLVHAGGKEEVYRYAIPASHVMEKYPGMCIATPEVFKRPHVSVLAAEDEMSPGHKYYLVPKTTVSKLKLKWLKKRKDRKLKPVVEKSSIESAEVSDTSGDISLESVGSAKDFYYGRCNYVKESGGTKKKPFVPPIHKPRPRKEYEWEPGLPSIEEISP</sequence>
<proteinExistence type="predicted"/>
<feature type="region of interest" description="Disordered" evidence="1">
    <location>
        <begin position="164"/>
        <end position="194"/>
    </location>
</feature>
<dbReference type="AlphaFoldDB" id="A0AAV3QFG7"/>
<protein>
    <submittedName>
        <fullName evidence="2">Uncharacterized protein</fullName>
    </submittedName>
</protein>
<organism evidence="2 3">
    <name type="scientific">Lithospermum erythrorhizon</name>
    <name type="common">Purple gromwell</name>
    <name type="synonym">Lithospermum officinale var. erythrorhizon</name>
    <dbReference type="NCBI Taxonomy" id="34254"/>
    <lineage>
        <taxon>Eukaryota</taxon>
        <taxon>Viridiplantae</taxon>
        <taxon>Streptophyta</taxon>
        <taxon>Embryophyta</taxon>
        <taxon>Tracheophyta</taxon>
        <taxon>Spermatophyta</taxon>
        <taxon>Magnoliopsida</taxon>
        <taxon>eudicotyledons</taxon>
        <taxon>Gunneridae</taxon>
        <taxon>Pentapetalae</taxon>
        <taxon>asterids</taxon>
        <taxon>lamiids</taxon>
        <taxon>Boraginales</taxon>
        <taxon>Boraginaceae</taxon>
        <taxon>Boraginoideae</taxon>
        <taxon>Lithospermeae</taxon>
        <taxon>Lithospermum</taxon>
    </lineage>
</organism>
<gene>
    <name evidence="2" type="ORF">LIER_18179</name>
</gene>
<reference evidence="2 3" key="1">
    <citation type="submission" date="2024-01" db="EMBL/GenBank/DDBJ databases">
        <title>The complete chloroplast genome sequence of Lithospermum erythrorhizon: insights into the phylogenetic relationship among Boraginaceae species and the maternal lineages of purple gromwells.</title>
        <authorList>
            <person name="Okada T."/>
            <person name="Watanabe K."/>
        </authorList>
    </citation>
    <scope>NUCLEOTIDE SEQUENCE [LARGE SCALE GENOMIC DNA]</scope>
</reference>
<dbReference type="Pfam" id="PF14009">
    <property type="entry name" value="PADRE"/>
    <property type="match status" value="1"/>
</dbReference>
<name>A0AAV3QFG7_LITER</name>
<accession>A0AAV3QFG7</accession>
<dbReference type="InterPro" id="IPR025322">
    <property type="entry name" value="PADRE_dom"/>
</dbReference>
<feature type="compositionally biased region" description="Basic residues" evidence="1">
    <location>
        <begin position="164"/>
        <end position="176"/>
    </location>
</feature>
<dbReference type="EMBL" id="BAABME010004331">
    <property type="protein sequence ID" value="GAA0161986.1"/>
    <property type="molecule type" value="Genomic_DNA"/>
</dbReference>
<keyword evidence="3" id="KW-1185">Reference proteome</keyword>
<evidence type="ECO:0000313" key="2">
    <source>
        <dbReference type="EMBL" id="GAA0161986.1"/>
    </source>
</evidence>